<evidence type="ECO:0000256" key="18">
    <source>
        <dbReference type="SAM" id="MobiDB-lite"/>
    </source>
</evidence>
<dbReference type="GO" id="GO:0015276">
    <property type="term" value="F:ligand-gated monoatomic ion channel activity"/>
    <property type="evidence" value="ECO:0007669"/>
    <property type="project" value="InterPro"/>
</dbReference>
<keyword evidence="2" id="KW-0813">Transport</keyword>
<evidence type="ECO:0000256" key="19">
    <source>
        <dbReference type="SAM" id="Phobius"/>
    </source>
</evidence>
<evidence type="ECO:0000256" key="14">
    <source>
        <dbReference type="ARBA" id="ARBA00034100"/>
    </source>
</evidence>
<evidence type="ECO:0000256" key="9">
    <source>
        <dbReference type="ARBA" id="ARBA00023170"/>
    </source>
</evidence>
<dbReference type="PANTHER" id="PTHR18966">
    <property type="entry name" value="IONOTROPIC GLUTAMATE RECEPTOR"/>
    <property type="match status" value="1"/>
</dbReference>
<feature type="compositionally biased region" description="Polar residues" evidence="18">
    <location>
        <begin position="920"/>
        <end position="937"/>
    </location>
</feature>
<keyword evidence="17" id="KW-1015">Disulfide bond</keyword>
<accession>A0A6F9DES7</accession>
<comment type="subcellular location">
    <subcellularLocation>
        <location evidence="1">Cell membrane</location>
        <topology evidence="1">Multi-pass membrane protein</topology>
    </subcellularLocation>
    <subcellularLocation>
        <location evidence="14">Postsynaptic cell membrane</location>
    </subcellularLocation>
</comment>
<evidence type="ECO:0000256" key="6">
    <source>
        <dbReference type="ARBA" id="ARBA00023018"/>
    </source>
</evidence>
<feature type="disulfide bond" evidence="17">
    <location>
        <begin position="697"/>
        <end position="752"/>
    </location>
</feature>
<keyword evidence="5 19" id="KW-1133">Transmembrane helix</keyword>
<feature type="transmembrane region" description="Helical" evidence="19">
    <location>
        <begin position="771"/>
        <end position="794"/>
    </location>
</feature>
<evidence type="ECO:0000313" key="21">
    <source>
        <dbReference type="EMBL" id="CAB3250886.1"/>
    </source>
</evidence>
<feature type="site" description="Interaction with the cone snail toxin Con-ikot-ikot" evidence="16">
    <location>
        <position position="731"/>
    </location>
</feature>
<evidence type="ECO:0000256" key="3">
    <source>
        <dbReference type="ARBA" id="ARBA00022475"/>
    </source>
</evidence>
<evidence type="ECO:0000256" key="5">
    <source>
        <dbReference type="ARBA" id="ARBA00022989"/>
    </source>
</evidence>
<feature type="transmembrane region" description="Helical" evidence="19">
    <location>
        <begin position="511"/>
        <end position="528"/>
    </location>
</feature>
<dbReference type="SUPFAM" id="SSF53850">
    <property type="entry name" value="Periplasmic binding protein-like II"/>
    <property type="match status" value="1"/>
</dbReference>
<dbReference type="Gene3D" id="3.40.190.10">
    <property type="entry name" value="Periplasmic binding protein-like II"/>
    <property type="match status" value="1"/>
</dbReference>
<evidence type="ECO:0000259" key="20">
    <source>
        <dbReference type="Pfam" id="PF00060"/>
    </source>
</evidence>
<feature type="domain" description="Ionotropic glutamate receptor C-terminal" evidence="20">
    <location>
        <begin position="509"/>
        <end position="781"/>
    </location>
</feature>
<organism evidence="21">
    <name type="scientific">Phallusia mammillata</name>
    <dbReference type="NCBI Taxonomy" id="59560"/>
    <lineage>
        <taxon>Eukaryota</taxon>
        <taxon>Metazoa</taxon>
        <taxon>Chordata</taxon>
        <taxon>Tunicata</taxon>
        <taxon>Ascidiacea</taxon>
        <taxon>Phlebobranchia</taxon>
        <taxon>Ascidiidae</taxon>
        <taxon>Phallusia</taxon>
    </lineage>
</organism>
<keyword evidence="10" id="KW-0325">Glycoprotein</keyword>
<keyword evidence="9 21" id="KW-0675">Receptor</keyword>
<evidence type="ECO:0000256" key="15">
    <source>
        <dbReference type="PIRSR" id="PIRSR601508-1"/>
    </source>
</evidence>
<evidence type="ECO:0000256" key="13">
    <source>
        <dbReference type="ARBA" id="ARBA00023303"/>
    </source>
</evidence>
<evidence type="ECO:0000256" key="16">
    <source>
        <dbReference type="PIRSR" id="PIRSR601508-2"/>
    </source>
</evidence>
<dbReference type="InterPro" id="IPR001320">
    <property type="entry name" value="Iontro_rcpt_C"/>
</dbReference>
<keyword evidence="4 19" id="KW-0812">Transmembrane</keyword>
<dbReference type="EMBL" id="LR785591">
    <property type="protein sequence ID" value="CAB3250886.1"/>
    <property type="molecule type" value="mRNA"/>
</dbReference>
<feature type="binding site" evidence="15">
    <location>
        <position position="461"/>
    </location>
    <ligand>
        <name>L-glutamate</name>
        <dbReference type="ChEBI" id="CHEBI:29985"/>
    </ligand>
</feature>
<evidence type="ECO:0000256" key="10">
    <source>
        <dbReference type="ARBA" id="ARBA00023180"/>
    </source>
</evidence>
<feature type="binding site" evidence="15">
    <location>
        <position position="469"/>
    </location>
    <ligand>
        <name>L-glutamate</name>
        <dbReference type="ChEBI" id="CHEBI:29985"/>
    </ligand>
</feature>
<evidence type="ECO:0000256" key="11">
    <source>
        <dbReference type="ARBA" id="ARBA00023257"/>
    </source>
</evidence>
<keyword evidence="3" id="KW-1003">Cell membrane</keyword>
<protein>
    <submittedName>
        <fullName evidence="21">Glutamate receptor ionotropic, kainate 1-like</fullName>
    </submittedName>
</protein>
<gene>
    <name evidence="21" type="primary">Grik1</name>
</gene>
<evidence type="ECO:0000256" key="8">
    <source>
        <dbReference type="ARBA" id="ARBA00023136"/>
    </source>
</evidence>
<keyword evidence="12" id="KW-1071">Ligand-gated ion channel</keyword>
<evidence type="ECO:0000256" key="12">
    <source>
        <dbReference type="ARBA" id="ARBA00023286"/>
    </source>
</evidence>
<reference evidence="21" key="1">
    <citation type="submission" date="2020-04" db="EMBL/GenBank/DDBJ databases">
        <authorList>
            <person name="Neveu A P."/>
        </authorList>
    </citation>
    <scope>NUCLEOTIDE SEQUENCE</scope>
    <source>
        <tissue evidence="21">Whole embryo</tissue>
    </source>
</reference>
<dbReference type="SUPFAM" id="SSF81324">
    <property type="entry name" value="Voltage-gated potassium channels"/>
    <property type="match status" value="1"/>
</dbReference>
<evidence type="ECO:0000256" key="4">
    <source>
        <dbReference type="ARBA" id="ARBA00022692"/>
    </source>
</evidence>
<keyword evidence="8 19" id="KW-0472">Membrane</keyword>
<name>A0A6F9DES7_9ASCI</name>
<keyword evidence="7" id="KW-0406">Ion transport</keyword>
<dbReference type="GO" id="GO:0038023">
    <property type="term" value="F:signaling receptor activity"/>
    <property type="evidence" value="ECO:0007669"/>
    <property type="project" value="InterPro"/>
</dbReference>
<keyword evidence="6" id="KW-0770">Synapse</keyword>
<feature type="transmembrane region" description="Helical" evidence="19">
    <location>
        <begin position="586"/>
        <end position="606"/>
    </location>
</feature>
<dbReference type="AlphaFoldDB" id="A0A6F9DES7"/>
<proteinExistence type="evidence at transcript level"/>
<sequence length="1085" mass="122171">MQYASEQGIEIIAYEANGNEESLVKTMKLARKEGLRAYILSSPTISAKRIIQIAQKKQLATANFHWFIPNVFVDPDEFLDISRSGVRMTFLSSPVITPLVRGLMTKYAASGINVTSDIVYNDVIKALARLAVENLFQACQLKNCGAMDESGQKLCAPLPHEINYSLVTPRTNSRSFEKRSVPAEPTQTVPPSDACEVNMGRDTVCQRISKILTQGEPYTSMEERKHLVQVESLQTLVARVADQDKRQRSKRQVSDFQDSDFIKCPTFKWPTTMSSYITGSAEETTLALQYESNAGLCANAPTYYEWIYKEGSYSKDFLRHTEITHANSILITEVISRSKSKKTEEIIIAGVFNGNQASLNITYSPFSVTDIQLPQRPLLVCAVWQPPWLSWESDPKTGELIFEGYLFEVLTHLSTSMNFTYEMVMHPDFNSQHRLTAEELEAAMYNMFENDSCDFFLHTKSIRGGRMGRAETVDLSLALQQPSMFLLTQRLEKTQSIDIWQFMTPFHEESWIYLWSCFILVSLFLAWINTKNPYEYLKIAASFGPDSEPSDHLGVLNSLWFNFSSIVQQGVDIVPRSKAAKMLTGTWWFFGLTIITAYTANMTLFMTQGNKGGIETLDELASQKEFAYGIMYDNPMLTLFLPDAKERPYTLLYNYLKKEWNGSVFYSHQDAFDKILAGNFYLMASFETAVEALATSCQFDKVGSGFYQYQFALPFPKGSLVIPLFNDHIAKLRDRGTLSMLEEKWFSLESACEDTNVAKTLENQLDIKAFIGMYVFLIIGCSIGVFICIAEIAWVRFGGVSGMVGKARKYEFKENRRENRKTLDLLEDEFTKWEGGWEVWKFKEWSNHGNPNALDPGDKKAELEKRIRESTMKHALHTCNLCGKTVKPKDEKQAAAPYRSTIVVSEKKPEDSVSRDLDSGRSSAASGLLNEVQSPAEQSEKRDHSSETGNYTAEHVTLPVPLPLIPQEETTTIVDRDLPQTTTRADILRQNFARTNLSSMQSHSSLASGTLSIPGIHASDWTISTKFGGHDVPDSSYDDTVTSSAIAPPGEFSEPSHYYDALSSGLSSSFCDDSWSEGGSSHIYE</sequence>
<dbReference type="InterPro" id="IPR001508">
    <property type="entry name" value="Iono_Glu_rcpt_met"/>
</dbReference>
<keyword evidence="11" id="KW-0628">Postsynaptic cell membrane</keyword>
<evidence type="ECO:0000256" key="7">
    <source>
        <dbReference type="ARBA" id="ARBA00023065"/>
    </source>
</evidence>
<keyword evidence="13" id="KW-0407">Ion channel</keyword>
<dbReference type="PRINTS" id="PR00177">
    <property type="entry name" value="NMDARECEPTOR"/>
</dbReference>
<dbReference type="GO" id="GO:0045211">
    <property type="term" value="C:postsynaptic membrane"/>
    <property type="evidence" value="ECO:0007669"/>
    <property type="project" value="UniProtKB-SubCell"/>
</dbReference>
<dbReference type="Gene3D" id="1.10.287.70">
    <property type="match status" value="1"/>
</dbReference>
<evidence type="ECO:0000256" key="17">
    <source>
        <dbReference type="PIRSR" id="PIRSR601508-3"/>
    </source>
</evidence>
<feature type="site" description="Crucial to convey clamshell closure to channel opening" evidence="16">
    <location>
        <position position="614"/>
    </location>
</feature>
<evidence type="ECO:0000256" key="2">
    <source>
        <dbReference type="ARBA" id="ARBA00022448"/>
    </source>
</evidence>
<feature type="site" description="Interaction with the cone snail toxin Con-ikot-ikot" evidence="16">
    <location>
        <position position="434"/>
    </location>
</feature>
<feature type="compositionally biased region" description="Basic and acidic residues" evidence="18">
    <location>
        <begin position="905"/>
        <end position="919"/>
    </location>
</feature>
<feature type="region of interest" description="Disordered" evidence="18">
    <location>
        <begin position="887"/>
        <end position="957"/>
    </location>
</feature>
<evidence type="ECO:0000256" key="1">
    <source>
        <dbReference type="ARBA" id="ARBA00004651"/>
    </source>
</evidence>
<dbReference type="Pfam" id="PF00060">
    <property type="entry name" value="Lig_chan"/>
    <property type="match status" value="1"/>
</dbReference>
<dbReference type="InterPro" id="IPR015683">
    <property type="entry name" value="Ionotropic_Glu_rcpt"/>
</dbReference>